<dbReference type="OMA" id="HFCEAFC"/>
<dbReference type="EMBL" id="PDCK01000039">
    <property type="protein sequence ID" value="PRQ60166.1"/>
    <property type="molecule type" value="Genomic_DNA"/>
</dbReference>
<protein>
    <submittedName>
        <fullName evidence="6">Putative PPPDE putative peptidase domain-containing protein</fullName>
    </submittedName>
</protein>
<dbReference type="PROSITE" id="PS51858">
    <property type="entry name" value="PPPDE"/>
    <property type="match status" value="1"/>
</dbReference>
<comment type="similarity">
    <text evidence="1">Belongs to the DeSI family.</text>
</comment>
<dbReference type="Gene3D" id="3.90.1720.30">
    <property type="entry name" value="PPPDE domains"/>
    <property type="match status" value="1"/>
</dbReference>
<keyword evidence="7" id="KW-1185">Reference proteome</keyword>
<evidence type="ECO:0000256" key="1">
    <source>
        <dbReference type="ARBA" id="ARBA00008140"/>
    </source>
</evidence>
<dbReference type="PANTHER" id="PTHR12378:SF9">
    <property type="entry name" value="OS06G0107000 PROTEIN"/>
    <property type="match status" value="1"/>
</dbReference>
<evidence type="ECO:0000256" key="4">
    <source>
        <dbReference type="SAM" id="MobiDB-lite"/>
    </source>
</evidence>
<reference evidence="6 7" key="1">
    <citation type="journal article" date="2018" name="Nat. Genet.">
        <title>The Rosa genome provides new insights in the design of modern roses.</title>
        <authorList>
            <person name="Bendahmane M."/>
        </authorList>
    </citation>
    <scope>NUCLEOTIDE SEQUENCE [LARGE SCALE GENOMIC DNA]</scope>
    <source>
        <strain evidence="7">cv. Old Blush</strain>
    </source>
</reference>
<sequence>MAEVVLHIYDVTNSGSDKTNSTIMQINKIFKDGIGLGGIFHSAVQVYGEDEWSFGFCEQGSGVFSCPSGKNPMYTYRESIVLGTTDCSIFKVNQILRELSREWPGFTYDLLSKNCNHFCDELCERLGVPKLPGWVNRFAHAGDAAMEVAGNTAVRFKQAKTEIVSASKVAYRFLVGVTNNVIASPEAPGNSNRGAPRFQSAWFKNLIPNGAKSSSSSEFDSEEKALRQQQQTDSDLPLPRHSRPLQQTDSDLPLPQHSRPLQQTDSDLPLPQHSRPLHS</sequence>
<dbReference type="InterPro" id="IPR042266">
    <property type="entry name" value="PPPDE_sf"/>
</dbReference>
<dbReference type="GO" id="GO:0016579">
    <property type="term" value="P:protein deubiquitination"/>
    <property type="evidence" value="ECO:0007669"/>
    <property type="project" value="TreeGrafter"/>
</dbReference>
<feature type="region of interest" description="Disordered" evidence="4">
    <location>
        <begin position="213"/>
        <end position="279"/>
    </location>
</feature>
<keyword evidence="3" id="KW-0378">Hydrolase</keyword>
<dbReference type="GO" id="GO:0006508">
    <property type="term" value="P:proteolysis"/>
    <property type="evidence" value="ECO:0007669"/>
    <property type="project" value="UniProtKB-KW"/>
</dbReference>
<organism evidence="6 7">
    <name type="scientific">Rosa chinensis</name>
    <name type="common">China rose</name>
    <dbReference type="NCBI Taxonomy" id="74649"/>
    <lineage>
        <taxon>Eukaryota</taxon>
        <taxon>Viridiplantae</taxon>
        <taxon>Streptophyta</taxon>
        <taxon>Embryophyta</taxon>
        <taxon>Tracheophyta</taxon>
        <taxon>Spermatophyta</taxon>
        <taxon>Magnoliopsida</taxon>
        <taxon>eudicotyledons</taxon>
        <taxon>Gunneridae</taxon>
        <taxon>Pentapetalae</taxon>
        <taxon>rosids</taxon>
        <taxon>fabids</taxon>
        <taxon>Rosales</taxon>
        <taxon>Rosaceae</taxon>
        <taxon>Rosoideae</taxon>
        <taxon>Rosoideae incertae sedis</taxon>
        <taxon>Rosa</taxon>
    </lineage>
</organism>
<evidence type="ECO:0000313" key="6">
    <source>
        <dbReference type="EMBL" id="PRQ60166.1"/>
    </source>
</evidence>
<evidence type="ECO:0000256" key="2">
    <source>
        <dbReference type="ARBA" id="ARBA00022670"/>
    </source>
</evidence>
<dbReference type="PANTHER" id="PTHR12378">
    <property type="entry name" value="DESUMOYLATING ISOPEPTIDASE"/>
    <property type="match status" value="1"/>
</dbReference>
<dbReference type="Gramene" id="PRQ60166">
    <property type="protein sequence ID" value="PRQ60166"/>
    <property type="gene ID" value="RchiOBHm_Chr1g0378231"/>
</dbReference>
<dbReference type="AlphaFoldDB" id="A0A2P6SNA4"/>
<keyword evidence="2" id="KW-0645">Protease</keyword>
<gene>
    <name evidence="6" type="ORF">RchiOBHm_Chr1g0378231</name>
</gene>
<dbReference type="GO" id="GO:0101005">
    <property type="term" value="F:deubiquitinase activity"/>
    <property type="evidence" value="ECO:0007669"/>
    <property type="project" value="TreeGrafter"/>
</dbReference>
<dbReference type="SMART" id="SM01179">
    <property type="entry name" value="DUF862"/>
    <property type="match status" value="1"/>
</dbReference>
<comment type="caution">
    <text evidence="6">The sequence shown here is derived from an EMBL/GenBank/DDBJ whole genome shotgun (WGS) entry which is preliminary data.</text>
</comment>
<evidence type="ECO:0000259" key="5">
    <source>
        <dbReference type="PROSITE" id="PS51858"/>
    </source>
</evidence>
<dbReference type="InterPro" id="IPR008580">
    <property type="entry name" value="PPPDE_dom"/>
</dbReference>
<evidence type="ECO:0000313" key="7">
    <source>
        <dbReference type="Proteomes" id="UP000238479"/>
    </source>
</evidence>
<dbReference type="Pfam" id="PF05903">
    <property type="entry name" value="Peptidase_C97"/>
    <property type="match status" value="1"/>
</dbReference>
<dbReference type="Proteomes" id="UP000238479">
    <property type="component" value="Chromosome 1"/>
</dbReference>
<dbReference type="OrthoDB" id="412286at2759"/>
<proteinExistence type="inferred from homology"/>
<dbReference type="STRING" id="74649.A0A2P6SNA4"/>
<evidence type="ECO:0000256" key="3">
    <source>
        <dbReference type="ARBA" id="ARBA00022801"/>
    </source>
</evidence>
<accession>A0A2P6SNA4</accession>
<name>A0A2P6SNA4_ROSCH</name>
<feature type="domain" description="PPPDE" evidence="5">
    <location>
        <begin position="2"/>
        <end position="150"/>
    </location>
</feature>